<name>A0A397SAK3_9GLOM</name>
<dbReference type="OrthoDB" id="2370131at2759"/>
<evidence type="ECO:0000313" key="2">
    <source>
        <dbReference type="Proteomes" id="UP000265703"/>
    </source>
</evidence>
<keyword evidence="2" id="KW-1185">Reference proteome</keyword>
<protein>
    <submittedName>
        <fullName evidence="1">Uncharacterized protein</fullName>
    </submittedName>
</protein>
<evidence type="ECO:0000313" key="1">
    <source>
        <dbReference type="EMBL" id="RIA79741.1"/>
    </source>
</evidence>
<comment type="caution">
    <text evidence="1">The sequence shown here is derived from an EMBL/GenBank/DDBJ whole genome shotgun (WGS) entry which is preliminary data.</text>
</comment>
<gene>
    <name evidence="1" type="ORF">C1645_840025</name>
</gene>
<dbReference type="EMBL" id="QKYT01001165">
    <property type="protein sequence ID" value="RIA79741.1"/>
    <property type="molecule type" value="Genomic_DNA"/>
</dbReference>
<dbReference type="AlphaFoldDB" id="A0A397SAK3"/>
<dbReference type="Proteomes" id="UP000265703">
    <property type="component" value="Unassembled WGS sequence"/>
</dbReference>
<reference evidence="1 2" key="1">
    <citation type="submission" date="2018-06" db="EMBL/GenBank/DDBJ databases">
        <title>Comparative genomics reveals the genomic features of Rhizophagus irregularis, R. cerebriforme, R. diaphanum and Gigaspora rosea, and their symbiotic lifestyle signature.</title>
        <authorList>
            <person name="Morin E."/>
            <person name="San Clemente H."/>
            <person name="Chen E.C.H."/>
            <person name="De La Providencia I."/>
            <person name="Hainaut M."/>
            <person name="Kuo A."/>
            <person name="Kohler A."/>
            <person name="Murat C."/>
            <person name="Tang N."/>
            <person name="Roy S."/>
            <person name="Loubradou J."/>
            <person name="Henrissat B."/>
            <person name="Grigoriev I.V."/>
            <person name="Corradi N."/>
            <person name="Roux C."/>
            <person name="Martin F.M."/>
        </authorList>
    </citation>
    <scope>NUCLEOTIDE SEQUENCE [LARGE SCALE GENOMIC DNA]</scope>
    <source>
        <strain evidence="1 2">DAOM 227022</strain>
    </source>
</reference>
<sequence>MSLLLNIPPVRSKRNINNLNLQEDQFIKTKLKVENDKIKVNNIELKAKVAELKDKQLQNELIKNLLSISYDKNY</sequence>
<proteinExistence type="predicted"/>
<organism evidence="1 2">
    <name type="scientific">Glomus cerebriforme</name>
    <dbReference type="NCBI Taxonomy" id="658196"/>
    <lineage>
        <taxon>Eukaryota</taxon>
        <taxon>Fungi</taxon>
        <taxon>Fungi incertae sedis</taxon>
        <taxon>Mucoromycota</taxon>
        <taxon>Glomeromycotina</taxon>
        <taxon>Glomeromycetes</taxon>
        <taxon>Glomerales</taxon>
        <taxon>Glomeraceae</taxon>
        <taxon>Glomus</taxon>
    </lineage>
</organism>
<accession>A0A397SAK3</accession>